<dbReference type="PROSITE" id="PS50067">
    <property type="entry name" value="KINESIN_MOTOR_2"/>
    <property type="match status" value="1"/>
</dbReference>
<keyword evidence="1" id="KW-0493">Microtubule</keyword>
<evidence type="ECO:0000256" key="2">
    <source>
        <dbReference type="ARBA" id="ARBA00022741"/>
    </source>
</evidence>
<feature type="domain" description="Kinesin motor" evidence="8">
    <location>
        <begin position="5"/>
        <end position="83"/>
    </location>
</feature>
<keyword evidence="4" id="KW-0175">Coiled coil</keyword>
<reference evidence="10" key="2">
    <citation type="submission" date="2013-12" db="EMBL/GenBank/DDBJ databases">
        <authorList>
            <person name="Yu Y."/>
            <person name="Lee S."/>
            <person name="de Baynast K."/>
            <person name="Wissotski M."/>
            <person name="Liu L."/>
            <person name="Talag J."/>
            <person name="Goicoechea J."/>
            <person name="Angelova A."/>
            <person name="Jetty R."/>
            <person name="Kudrna D."/>
            <person name="Golser W."/>
            <person name="Rivera L."/>
            <person name="Zhang J."/>
            <person name="Wing R."/>
        </authorList>
    </citation>
    <scope>NUCLEOTIDE SEQUENCE</scope>
</reference>
<keyword evidence="5" id="KW-0505">Motor protein</keyword>
<dbReference type="PANTHER" id="PTHR37739">
    <property type="entry name" value="KINESIN-LIKE PROTEIN KIN-12D"/>
    <property type="match status" value="1"/>
</dbReference>
<dbReference type="GO" id="GO:0003777">
    <property type="term" value="F:microtubule motor activity"/>
    <property type="evidence" value="ECO:0007669"/>
    <property type="project" value="InterPro"/>
</dbReference>
<dbReference type="eggNOG" id="KOG1688">
    <property type="taxonomic scope" value="Eukaryota"/>
</dbReference>
<proteinExistence type="inferred from homology"/>
<dbReference type="AlphaFoldDB" id="A0A0D9WEL0"/>
<dbReference type="HOGENOM" id="CLU_869763_0_0_1"/>
<sequence length="320" mass="34919">MSVFVVQVVVRVRPAVSLPTDGKDLFFVRKTSPSSVAVGDRSFAVDGFLDDRASQADAFDLVGVPMIESALAGFNSSLVCYGQCGEPSRPWFTAAPTTPIGASCLASSRTSLHKSKVEKRAHQRSRQATNADARFLRSDMMQILLCAFQIRENADNGILVENLTDEYVSTVEDVNQILMKDELIRTKSGDAGACKNASASHQTPKVNEVVCLLRGCAPHPKVMEGGGNFDGTMRVPGPIDPARDSRWVATLASVALRVYLLQGFYIVTFFISPMVDPEANAPVEFKPFTHRLPEFNFWSILSPMMDPEASSEGMGLMEMT</sequence>
<evidence type="ECO:0000256" key="7">
    <source>
        <dbReference type="PROSITE-ProRule" id="PRU00283"/>
    </source>
</evidence>
<protein>
    <recommendedName>
        <fullName evidence="8">Kinesin motor domain-containing protein</fullName>
    </recommendedName>
</protein>
<evidence type="ECO:0000256" key="6">
    <source>
        <dbReference type="ARBA" id="ARBA00034488"/>
    </source>
</evidence>
<dbReference type="InterPro" id="IPR044986">
    <property type="entry name" value="KIF15/KIN-12"/>
</dbReference>
<evidence type="ECO:0000313" key="10">
    <source>
        <dbReference type="Proteomes" id="UP000032180"/>
    </source>
</evidence>
<keyword evidence="3" id="KW-0067">ATP-binding</keyword>
<dbReference type="STRING" id="77586.A0A0D9WEL0"/>
<dbReference type="GO" id="GO:0008017">
    <property type="term" value="F:microtubule binding"/>
    <property type="evidence" value="ECO:0007669"/>
    <property type="project" value="InterPro"/>
</dbReference>
<evidence type="ECO:0000256" key="1">
    <source>
        <dbReference type="ARBA" id="ARBA00022701"/>
    </source>
</evidence>
<comment type="caution">
    <text evidence="7">Lacks conserved residue(s) required for the propagation of feature annotation.</text>
</comment>
<organism evidence="9 10">
    <name type="scientific">Leersia perrieri</name>
    <dbReference type="NCBI Taxonomy" id="77586"/>
    <lineage>
        <taxon>Eukaryota</taxon>
        <taxon>Viridiplantae</taxon>
        <taxon>Streptophyta</taxon>
        <taxon>Embryophyta</taxon>
        <taxon>Tracheophyta</taxon>
        <taxon>Spermatophyta</taxon>
        <taxon>Magnoliopsida</taxon>
        <taxon>Liliopsida</taxon>
        <taxon>Poales</taxon>
        <taxon>Poaceae</taxon>
        <taxon>BOP clade</taxon>
        <taxon>Oryzoideae</taxon>
        <taxon>Oryzeae</taxon>
        <taxon>Oryzinae</taxon>
        <taxon>Leersia</taxon>
    </lineage>
</organism>
<dbReference type="GO" id="GO:0007018">
    <property type="term" value="P:microtubule-based movement"/>
    <property type="evidence" value="ECO:0007669"/>
    <property type="project" value="InterPro"/>
</dbReference>
<dbReference type="InterPro" id="IPR027417">
    <property type="entry name" value="P-loop_NTPase"/>
</dbReference>
<dbReference type="EnsemblPlants" id="LPERR05G07890.1">
    <property type="protein sequence ID" value="LPERR05G07890.1"/>
    <property type="gene ID" value="LPERR05G07890"/>
</dbReference>
<dbReference type="GO" id="GO:0005524">
    <property type="term" value="F:ATP binding"/>
    <property type="evidence" value="ECO:0007669"/>
    <property type="project" value="UniProtKB-KW"/>
</dbReference>
<dbReference type="Gramene" id="LPERR05G07890.1">
    <property type="protein sequence ID" value="LPERR05G07890.1"/>
    <property type="gene ID" value="LPERR05G07890"/>
</dbReference>
<comment type="similarity">
    <text evidence="6">Belongs to the TRAFAC class myosin-kinesin ATPase superfamily. Kinesin family. KIN-12 subfamily.</text>
</comment>
<accession>A0A0D9WEL0</accession>
<name>A0A0D9WEL0_9ORYZ</name>
<dbReference type="SUPFAM" id="SSF52540">
    <property type="entry name" value="P-loop containing nucleoside triphosphate hydrolases"/>
    <property type="match status" value="1"/>
</dbReference>
<reference evidence="9" key="3">
    <citation type="submission" date="2015-04" db="UniProtKB">
        <authorList>
            <consortium name="EnsemblPlants"/>
        </authorList>
    </citation>
    <scope>IDENTIFICATION</scope>
</reference>
<dbReference type="eggNOG" id="KOG4280">
    <property type="taxonomic scope" value="Eukaryota"/>
</dbReference>
<evidence type="ECO:0000259" key="8">
    <source>
        <dbReference type="PROSITE" id="PS50067"/>
    </source>
</evidence>
<keyword evidence="10" id="KW-1185">Reference proteome</keyword>
<evidence type="ECO:0000313" key="9">
    <source>
        <dbReference type="EnsemblPlants" id="LPERR05G07890.1"/>
    </source>
</evidence>
<keyword evidence="2" id="KW-0547">Nucleotide-binding</keyword>
<dbReference type="InterPro" id="IPR001752">
    <property type="entry name" value="Kinesin_motor_dom"/>
</dbReference>
<dbReference type="InterPro" id="IPR036961">
    <property type="entry name" value="Kinesin_motor_dom_sf"/>
</dbReference>
<evidence type="ECO:0000256" key="4">
    <source>
        <dbReference type="ARBA" id="ARBA00023054"/>
    </source>
</evidence>
<dbReference type="Proteomes" id="UP000032180">
    <property type="component" value="Chromosome 5"/>
</dbReference>
<evidence type="ECO:0000256" key="3">
    <source>
        <dbReference type="ARBA" id="ARBA00022840"/>
    </source>
</evidence>
<dbReference type="Gene3D" id="3.40.850.10">
    <property type="entry name" value="Kinesin motor domain"/>
    <property type="match status" value="1"/>
</dbReference>
<dbReference type="SMART" id="SM00129">
    <property type="entry name" value="KISc"/>
    <property type="match status" value="1"/>
</dbReference>
<dbReference type="GO" id="GO:0005874">
    <property type="term" value="C:microtubule"/>
    <property type="evidence" value="ECO:0007669"/>
    <property type="project" value="UniProtKB-KW"/>
</dbReference>
<reference evidence="9 10" key="1">
    <citation type="submission" date="2012-08" db="EMBL/GenBank/DDBJ databases">
        <title>Oryza genome evolution.</title>
        <authorList>
            <person name="Wing R.A."/>
        </authorList>
    </citation>
    <scope>NUCLEOTIDE SEQUENCE</scope>
</reference>
<evidence type="ECO:0000256" key="5">
    <source>
        <dbReference type="ARBA" id="ARBA00023175"/>
    </source>
</evidence>
<dbReference type="PANTHER" id="PTHR37739:SF8">
    <property type="entry name" value="KINESIN-LIKE PROTEIN KIN-12D"/>
    <property type="match status" value="1"/>
</dbReference>